<dbReference type="OrthoDB" id="424753at2759"/>
<evidence type="ECO:0000313" key="7">
    <source>
        <dbReference type="Proteomes" id="UP000283509"/>
    </source>
</evidence>
<dbReference type="InterPro" id="IPR002048">
    <property type="entry name" value="EF_hand_dom"/>
</dbReference>
<evidence type="ECO:0000259" key="5">
    <source>
        <dbReference type="PROSITE" id="PS50222"/>
    </source>
</evidence>
<dbReference type="InterPro" id="IPR022682">
    <property type="entry name" value="Calpain_domain_III"/>
</dbReference>
<dbReference type="Pfam" id="PF01067">
    <property type="entry name" value="Calpain_III"/>
    <property type="match status" value="1"/>
</dbReference>
<comment type="similarity">
    <text evidence="1">Belongs to the peptidase C2 family.</text>
</comment>
<reference evidence="6 7" key="2">
    <citation type="submission" date="2019-01" db="EMBL/GenBank/DDBJ databases">
        <title>The decoding of complex shrimp genome reveals the adaptation for benthos swimmer, frequently molting mechanism and breeding impact on genome.</title>
        <authorList>
            <person name="Sun Y."/>
            <person name="Gao Y."/>
            <person name="Yu Y."/>
        </authorList>
    </citation>
    <scope>NUCLEOTIDE SEQUENCE [LARGE SCALE GENOMIC DNA]</scope>
    <source>
        <tissue evidence="6">Muscle</tissue>
    </source>
</reference>
<dbReference type="Pfam" id="PF00648">
    <property type="entry name" value="Peptidase_C2"/>
    <property type="match status" value="1"/>
</dbReference>
<feature type="active site" evidence="2">
    <location>
        <position position="36"/>
    </location>
</feature>
<dbReference type="Proteomes" id="UP000283509">
    <property type="component" value="Unassembled WGS sequence"/>
</dbReference>
<dbReference type="PROSITE" id="PS50222">
    <property type="entry name" value="EF_HAND_2"/>
    <property type="match status" value="1"/>
</dbReference>
<dbReference type="PANTHER" id="PTHR10183:SF433">
    <property type="entry name" value="CALPAIN-A-RELATED"/>
    <property type="match status" value="1"/>
</dbReference>
<evidence type="ECO:0000313" key="6">
    <source>
        <dbReference type="EMBL" id="ROT83459.1"/>
    </source>
</evidence>
<proteinExistence type="inferred from homology"/>
<dbReference type="STRING" id="6689.A0A423U447"/>
<dbReference type="GO" id="GO:0005737">
    <property type="term" value="C:cytoplasm"/>
    <property type="evidence" value="ECO:0007669"/>
    <property type="project" value="TreeGrafter"/>
</dbReference>
<dbReference type="CDD" id="cd00214">
    <property type="entry name" value="Calpain_III"/>
    <property type="match status" value="1"/>
</dbReference>
<evidence type="ECO:0000259" key="4">
    <source>
        <dbReference type="PROSITE" id="PS50203"/>
    </source>
</evidence>
<dbReference type="SUPFAM" id="SSF47473">
    <property type="entry name" value="EF-hand"/>
    <property type="match status" value="1"/>
</dbReference>
<dbReference type="PROSITE" id="PS50203">
    <property type="entry name" value="CALPAIN_CAT"/>
    <property type="match status" value="1"/>
</dbReference>
<dbReference type="InterPro" id="IPR038765">
    <property type="entry name" value="Papain-like_cys_pep_sf"/>
</dbReference>
<dbReference type="InterPro" id="IPR036213">
    <property type="entry name" value="Calpain_III_sf"/>
</dbReference>
<dbReference type="InterPro" id="IPR022684">
    <property type="entry name" value="Calpain_cysteine_protease"/>
</dbReference>
<feature type="domain" description="Calpain catalytic" evidence="4">
    <location>
        <begin position="1"/>
        <end position="96"/>
    </location>
</feature>
<comment type="caution">
    <text evidence="6">The sequence shown here is derived from an EMBL/GenBank/DDBJ whole genome shotgun (WGS) entry which is preliminary data.</text>
</comment>
<feature type="active site" evidence="2">
    <location>
        <position position="9"/>
    </location>
</feature>
<dbReference type="Gene3D" id="3.90.70.10">
    <property type="entry name" value="Cysteine proteinases"/>
    <property type="match status" value="1"/>
</dbReference>
<dbReference type="AlphaFoldDB" id="A0A423U447"/>
<dbReference type="GO" id="GO:0005509">
    <property type="term" value="F:calcium ion binding"/>
    <property type="evidence" value="ECO:0007669"/>
    <property type="project" value="InterPro"/>
</dbReference>
<keyword evidence="7" id="KW-1185">Reference proteome</keyword>
<dbReference type="FunFam" id="3.90.70.10:FF:000114">
    <property type="entry name" value="Calpain a"/>
    <property type="match status" value="1"/>
</dbReference>
<dbReference type="GO" id="GO:0004198">
    <property type="term" value="F:calcium-dependent cysteine-type endopeptidase activity"/>
    <property type="evidence" value="ECO:0007669"/>
    <property type="project" value="InterPro"/>
</dbReference>
<comment type="caution">
    <text evidence="3">Lacks conserved residue(s) required for the propagation of feature annotation.</text>
</comment>
<protein>
    <submittedName>
        <fullName evidence="6">Putative calpain-A-like isoform X5</fullName>
    </submittedName>
</protein>
<feature type="domain" description="EF-hand" evidence="5">
    <location>
        <begin position="343"/>
        <end position="378"/>
    </location>
</feature>
<dbReference type="InterPro" id="IPR033883">
    <property type="entry name" value="C2_III"/>
</dbReference>
<name>A0A423U447_PENVA</name>
<evidence type="ECO:0000256" key="3">
    <source>
        <dbReference type="PROSITE-ProRule" id="PRU00239"/>
    </source>
</evidence>
<dbReference type="PANTHER" id="PTHR10183">
    <property type="entry name" value="CALPAIN"/>
    <property type="match status" value="1"/>
</dbReference>
<accession>A0A423U447</accession>
<dbReference type="Gene3D" id="2.60.120.380">
    <property type="match status" value="1"/>
</dbReference>
<dbReference type="SMR" id="A0A423U447"/>
<gene>
    <name evidence="6" type="ORF">C7M84_023372</name>
</gene>
<dbReference type="EMBL" id="QCYY01000684">
    <property type="protein sequence ID" value="ROT83459.1"/>
    <property type="molecule type" value="Genomic_DNA"/>
</dbReference>
<dbReference type="SUPFAM" id="SSF54001">
    <property type="entry name" value="Cysteine proteinases"/>
    <property type="match status" value="1"/>
</dbReference>
<organism evidence="6 7">
    <name type="scientific">Penaeus vannamei</name>
    <name type="common">Whiteleg shrimp</name>
    <name type="synonym">Litopenaeus vannamei</name>
    <dbReference type="NCBI Taxonomy" id="6689"/>
    <lineage>
        <taxon>Eukaryota</taxon>
        <taxon>Metazoa</taxon>
        <taxon>Ecdysozoa</taxon>
        <taxon>Arthropoda</taxon>
        <taxon>Crustacea</taxon>
        <taxon>Multicrustacea</taxon>
        <taxon>Malacostraca</taxon>
        <taxon>Eumalacostraca</taxon>
        <taxon>Eucarida</taxon>
        <taxon>Decapoda</taxon>
        <taxon>Dendrobranchiata</taxon>
        <taxon>Penaeoidea</taxon>
        <taxon>Penaeidae</taxon>
        <taxon>Penaeus</taxon>
    </lineage>
</organism>
<evidence type="ECO:0000256" key="1">
    <source>
        <dbReference type="ARBA" id="ARBA00007623"/>
    </source>
</evidence>
<dbReference type="GO" id="GO:0006508">
    <property type="term" value="P:proteolysis"/>
    <property type="evidence" value="ECO:0007669"/>
    <property type="project" value="InterPro"/>
</dbReference>
<dbReference type="InterPro" id="IPR022683">
    <property type="entry name" value="Calpain_III"/>
</dbReference>
<dbReference type="SMART" id="SM00720">
    <property type="entry name" value="calpain_III"/>
    <property type="match status" value="1"/>
</dbReference>
<evidence type="ECO:0000256" key="2">
    <source>
        <dbReference type="PIRSR" id="PIRSR622684-1"/>
    </source>
</evidence>
<dbReference type="InterPro" id="IPR011992">
    <property type="entry name" value="EF-hand-dom_pair"/>
</dbReference>
<reference evidence="6 7" key="1">
    <citation type="submission" date="2018-04" db="EMBL/GenBank/DDBJ databases">
        <authorList>
            <person name="Zhang X."/>
            <person name="Yuan J."/>
            <person name="Li F."/>
            <person name="Xiang J."/>
        </authorList>
    </citation>
    <scope>NUCLEOTIDE SEQUENCE [LARGE SCALE GENOMIC DNA]</scope>
    <source>
        <tissue evidence="6">Muscle</tissue>
    </source>
</reference>
<dbReference type="Gene3D" id="1.10.238.10">
    <property type="entry name" value="EF-hand"/>
    <property type="match status" value="1"/>
</dbReference>
<sequence>MENGLVKGHAYSVTGARRFRVNAPRRPYVELLRLRNPWGDETEWKGLWSDGCEEWNLIPSSERDKLQLSIAADGEFWMSFSDFAENFDELYITSLNPHTVNEEAKEQLFSLADVVTEAILHSEVIRAAEVKAVKMWEVVTFDGAWVRNATAGGGDRKHRVFCSNPQYILELTEADDGAEGTCATIVTLMQKNRRVNQLPIHPIGFYIYKLEEGERTPNPLTVSWLRLNVPYFYTKTFSRARTVTHRLALDPGRYLVIPCTPEPDQEAEFLLRVFCEKLVRMEEYDEEAQILDIAYESEDEVDHSIEDHLRAVFREAAGEANDVDAVKLQAMLEQLFPSAGFADSLDFTRSFLAMMDLDFSGTVNFYEFEALFSSLSRWVRVYNSRKDEESGLLSGHSWGLGDALRDLGLQIPRRIRALVVVRYGDQQGHVALRDFLMAACRISVMLVRFEAHRAEEGQHANIPLTDWLTNTLYC</sequence>
<dbReference type="InterPro" id="IPR001300">
    <property type="entry name" value="Peptidase_C2_calpain_cat"/>
</dbReference>
<dbReference type="SUPFAM" id="SSF49758">
    <property type="entry name" value="Calpain large subunit, middle domain (domain III)"/>
    <property type="match status" value="1"/>
</dbReference>
<dbReference type="PRINTS" id="PR00704">
    <property type="entry name" value="CALPAIN"/>
</dbReference>